<dbReference type="SUPFAM" id="SSF55347">
    <property type="entry name" value="Glyceraldehyde-3-phosphate dehydrogenase-like, C-terminal domain"/>
    <property type="match status" value="1"/>
</dbReference>
<dbReference type="KEGG" id="tap:GZ22_17335"/>
<evidence type="ECO:0000256" key="14">
    <source>
        <dbReference type="ARBA" id="ARBA00023167"/>
    </source>
</evidence>
<evidence type="ECO:0000256" key="6">
    <source>
        <dbReference type="ARBA" id="ARBA00013376"/>
    </source>
</evidence>
<dbReference type="Proteomes" id="UP000027980">
    <property type="component" value="Chromosome"/>
</dbReference>
<keyword evidence="7 18" id="KW-0028">Amino-acid biosynthesis</keyword>
<keyword evidence="11 18" id="KW-0560">Oxidoreductase</keyword>
<dbReference type="PROSITE" id="PS51671">
    <property type="entry name" value="ACT"/>
    <property type="match status" value="1"/>
</dbReference>
<dbReference type="GO" id="GO:0009086">
    <property type="term" value="P:methionine biosynthetic process"/>
    <property type="evidence" value="ECO:0007669"/>
    <property type="project" value="UniProtKB-KW"/>
</dbReference>
<reference evidence="21 22" key="1">
    <citation type="submission" date="2014-07" db="EMBL/GenBank/DDBJ databases">
        <title>Complete genome sequence of a moderately halophilic bacterium Terribacillus aidingensis MP602, isolated from Cryptomeria fortunei in Tianmu mountain in China.</title>
        <authorList>
            <person name="Wang Y."/>
            <person name="Lu P."/>
            <person name="Zhang L."/>
        </authorList>
    </citation>
    <scope>NUCLEOTIDE SEQUENCE [LARGE SCALE GENOMIC DNA]</scope>
    <source>
        <strain evidence="21 22">MP602</strain>
    </source>
</reference>
<evidence type="ECO:0000259" key="20">
    <source>
        <dbReference type="PROSITE" id="PS51671"/>
    </source>
</evidence>
<dbReference type="SUPFAM" id="SSF55021">
    <property type="entry name" value="ACT-like"/>
    <property type="match status" value="1"/>
</dbReference>
<evidence type="ECO:0000256" key="9">
    <source>
        <dbReference type="ARBA" id="ARBA00022723"/>
    </source>
</evidence>
<evidence type="ECO:0000256" key="3">
    <source>
        <dbReference type="ARBA" id="ARBA00005062"/>
    </source>
</evidence>
<dbReference type="UniPathway" id="UPA00050">
    <property type="reaction ID" value="UER00063"/>
</dbReference>
<evidence type="ECO:0000256" key="12">
    <source>
        <dbReference type="ARBA" id="ARBA00023027"/>
    </source>
</evidence>
<dbReference type="PANTHER" id="PTHR43331:SF1">
    <property type="entry name" value="HOMOSERINE DEHYDROGENASE"/>
    <property type="match status" value="1"/>
</dbReference>
<evidence type="ECO:0000256" key="19">
    <source>
        <dbReference type="RuleBase" id="RU004171"/>
    </source>
</evidence>
<protein>
    <recommendedName>
        <fullName evidence="6 18">Homoserine dehydrogenase</fullName>
        <ecNumber evidence="5 18">1.1.1.3</ecNumber>
    </recommendedName>
</protein>
<dbReference type="HOGENOM" id="CLU_009116_1_0_9"/>
<proteinExistence type="inferred from homology"/>
<dbReference type="GO" id="GO:0004412">
    <property type="term" value="F:homoserine dehydrogenase activity"/>
    <property type="evidence" value="ECO:0007669"/>
    <property type="project" value="UniProtKB-EC"/>
</dbReference>
<comment type="pathway">
    <text evidence="2 18">Amino-acid biosynthesis; L-threonine biosynthesis; L-threonine from L-aspartate: step 3/5.</text>
</comment>
<feature type="binding site" evidence="17">
    <location>
        <begin position="10"/>
        <end position="17"/>
    </location>
    <ligand>
        <name>NADP(+)</name>
        <dbReference type="ChEBI" id="CHEBI:58349"/>
    </ligand>
</feature>
<dbReference type="GeneID" id="34220501"/>
<keyword evidence="8 18" id="KW-0791">Threonine biosynthesis</keyword>
<name>A0A075LND2_9BACI</name>
<keyword evidence="9" id="KW-0479">Metal-binding</keyword>
<comment type="cofactor">
    <cofactor evidence="1">
        <name>a metal cation</name>
        <dbReference type="ChEBI" id="CHEBI:25213"/>
    </cofactor>
</comment>
<evidence type="ECO:0000256" key="16">
    <source>
        <dbReference type="PIRSR" id="PIRSR000098-1"/>
    </source>
</evidence>
<dbReference type="PROSITE" id="PS01042">
    <property type="entry name" value="HOMOSER_DHGENASE"/>
    <property type="match status" value="1"/>
</dbReference>
<dbReference type="AlphaFoldDB" id="A0A075LND2"/>
<evidence type="ECO:0000313" key="21">
    <source>
        <dbReference type="EMBL" id="AIF68220.1"/>
    </source>
</evidence>
<comment type="pathway">
    <text evidence="3 18">Amino-acid biosynthesis; L-methionine biosynthesis via de novo pathway; L-homoserine from L-aspartate: step 3/3.</text>
</comment>
<dbReference type="Pfam" id="PF03447">
    <property type="entry name" value="NAD_binding_3"/>
    <property type="match status" value="1"/>
</dbReference>
<dbReference type="InterPro" id="IPR045865">
    <property type="entry name" value="ACT-like_dom_sf"/>
</dbReference>
<dbReference type="GO" id="GO:0046872">
    <property type="term" value="F:metal ion binding"/>
    <property type="evidence" value="ECO:0007669"/>
    <property type="project" value="UniProtKB-KW"/>
</dbReference>
<evidence type="ECO:0000256" key="17">
    <source>
        <dbReference type="PIRSR" id="PIRSR000098-2"/>
    </source>
</evidence>
<evidence type="ECO:0000256" key="10">
    <source>
        <dbReference type="ARBA" id="ARBA00022857"/>
    </source>
</evidence>
<sequence>MKQKVQIGLCGLGTVGSGVVQILQDHQEQIRYKLGCEVEVAKVLVKNKEKKREYIKDDSILTTEAADITDNPEIDIVVEVMGGMEDTYQLLERSIRNRKHIVTANKDLMAEQGEKLFALSQEYDTDIYYEASVAGGIPILRSLSDGLASDKIEKVMGIVNGTTNFILTKMTDENLSFETVLKEAQELGFAEADPTSDVEGLDAARKMTLLANLAFKMPVAYSDVQVAGITSISKEDIEFAGKLGYIVKLIGIAAIDEGKVEVSVEPTLLPEAHPLAQVKNEFNAVYVYGHAVGETMFYGPGAGGLPTATAVVSDLMEVIKNIRLGVSGKAYVQPQYKTALKDNTEKHAKYFIRVEAEDQTGAFHAVTNVFAGQNVSFAKILQLPHSKSKTAEVVMVTHKHSKQQIENSIQQLEQLSVVKRVISCYRVDGED</sequence>
<evidence type="ECO:0000256" key="2">
    <source>
        <dbReference type="ARBA" id="ARBA00005056"/>
    </source>
</evidence>
<dbReference type="RefSeq" id="WP_038564942.1">
    <property type="nucleotide sequence ID" value="NZ_CP008876.1"/>
</dbReference>
<comment type="similarity">
    <text evidence="4 19">Belongs to the homoserine dehydrogenase family.</text>
</comment>
<feature type="binding site" evidence="17">
    <location>
        <position position="106"/>
    </location>
    <ligand>
        <name>NADPH</name>
        <dbReference type="ChEBI" id="CHEBI:57783"/>
    </ligand>
</feature>
<dbReference type="InterPro" id="IPR002912">
    <property type="entry name" value="ACT_dom"/>
</dbReference>
<comment type="catalytic activity">
    <reaction evidence="15">
        <text>L-homoserine + NADP(+) = L-aspartate 4-semialdehyde + NADPH + H(+)</text>
        <dbReference type="Rhea" id="RHEA:15761"/>
        <dbReference type="ChEBI" id="CHEBI:15378"/>
        <dbReference type="ChEBI" id="CHEBI:57476"/>
        <dbReference type="ChEBI" id="CHEBI:57783"/>
        <dbReference type="ChEBI" id="CHEBI:58349"/>
        <dbReference type="ChEBI" id="CHEBI:537519"/>
        <dbReference type="EC" id="1.1.1.3"/>
    </reaction>
    <physiologicalReaction direction="right-to-left" evidence="15">
        <dbReference type="Rhea" id="RHEA:15763"/>
    </physiologicalReaction>
</comment>
<dbReference type="InterPro" id="IPR019811">
    <property type="entry name" value="HDH_CS"/>
</dbReference>
<dbReference type="OrthoDB" id="9808167at2"/>
<organism evidence="21 22">
    <name type="scientific">Terribacillus saccharophilus</name>
    <dbReference type="NCBI Taxonomy" id="361277"/>
    <lineage>
        <taxon>Bacteria</taxon>
        <taxon>Bacillati</taxon>
        <taxon>Bacillota</taxon>
        <taxon>Bacilli</taxon>
        <taxon>Bacillales</taxon>
        <taxon>Bacillaceae</taxon>
        <taxon>Terribacillus</taxon>
    </lineage>
</organism>
<evidence type="ECO:0000256" key="13">
    <source>
        <dbReference type="ARBA" id="ARBA00023053"/>
    </source>
</evidence>
<dbReference type="GO" id="GO:0050661">
    <property type="term" value="F:NADP binding"/>
    <property type="evidence" value="ECO:0007669"/>
    <property type="project" value="InterPro"/>
</dbReference>
<evidence type="ECO:0000256" key="8">
    <source>
        <dbReference type="ARBA" id="ARBA00022697"/>
    </source>
</evidence>
<evidence type="ECO:0000256" key="4">
    <source>
        <dbReference type="ARBA" id="ARBA00006753"/>
    </source>
</evidence>
<keyword evidence="12" id="KW-0520">NAD</keyword>
<evidence type="ECO:0000313" key="22">
    <source>
        <dbReference type="Proteomes" id="UP000027980"/>
    </source>
</evidence>
<evidence type="ECO:0000256" key="15">
    <source>
        <dbReference type="ARBA" id="ARBA00048841"/>
    </source>
</evidence>
<dbReference type="SUPFAM" id="SSF51735">
    <property type="entry name" value="NAD(P)-binding Rossmann-fold domains"/>
    <property type="match status" value="1"/>
</dbReference>
<evidence type="ECO:0000256" key="18">
    <source>
        <dbReference type="RuleBase" id="RU000579"/>
    </source>
</evidence>
<dbReference type="Pfam" id="PF00742">
    <property type="entry name" value="Homoserine_dh"/>
    <property type="match status" value="1"/>
</dbReference>
<gene>
    <name evidence="21" type="ORF">GZ22_17335</name>
</gene>
<dbReference type="InterPro" id="IPR001342">
    <property type="entry name" value="HDH_cat"/>
</dbReference>
<keyword evidence="10 17" id="KW-0521">NADP</keyword>
<dbReference type="InterPro" id="IPR016204">
    <property type="entry name" value="HDH"/>
</dbReference>
<feature type="binding site" evidence="17">
    <location>
        <position position="191"/>
    </location>
    <ligand>
        <name>L-homoserine</name>
        <dbReference type="ChEBI" id="CHEBI:57476"/>
    </ligand>
</feature>
<evidence type="ECO:0000256" key="7">
    <source>
        <dbReference type="ARBA" id="ARBA00022605"/>
    </source>
</evidence>
<dbReference type="InterPro" id="IPR036291">
    <property type="entry name" value="NAD(P)-bd_dom_sf"/>
</dbReference>
<dbReference type="FunFam" id="3.40.50.720:FF:000062">
    <property type="entry name" value="Homoserine dehydrogenase"/>
    <property type="match status" value="1"/>
</dbReference>
<dbReference type="NCBIfam" id="NF004976">
    <property type="entry name" value="PRK06349.1"/>
    <property type="match status" value="1"/>
</dbReference>
<dbReference type="InterPro" id="IPR005106">
    <property type="entry name" value="Asp/hSer_DH_NAD-bd"/>
</dbReference>
<dbReference type="FunFam" id="3.30.360.10:FF:000005">
    <property type="entry name" value="Homoserine dehydrogenase"/>
    <property type="match status" value="1"/>
</dbReference>
<feature type="active site" description="Proton donor" evidence="16">
    <location>
        <position position="206"/>
    </location>
</feature>
<dbReference type="Gene3D" id="3.40.50.720">
    <property type="entry name" value="NAD(P)-binding Rossmann-like Domain"/>
    <property type="match status" value="1"/>
</dbReference>
<dbReference type="PANTHER" id="PTHR43331">
    <property type="entry name" value="HOMOSERINE DEHYDROGENASE"/>
    <property type="match status" value="1"/>
</dbReference>
<dbReference type="Gene3D" id="3.30.70.260">
    <property type="match status" value="1"/>
</dbReference>
<dbReference type="Pfam" id="PF01842">
    <property type="entry name" value="ACT"/>
    <property type="match status" value="1"/>
</dbReference>
<dbReference type="CDD" id="cd04881">
    <property type="entry name" value="ACT_HSDH-Hom"/>
    <property type="match status" value="1"/>
</dbReference>
<evidence type="ECO:0000256" key="11">
    <source>
        <dbReference type="ARBA" id="ARBA00023002"/>
    </source>
</evidence>
<feature type="domain" description="ACT" evidence="20">
    <location>
        <begin position="351"/>
        <end position="426"/>
    </location>
</feature>
<dbReference type="UniPathway" id="UPA00051">
    <property type="reaction ID" value="UER00465"/>
</dbReference>
<keyword evidence="13" id="KW-0915">Sodium</keyword>
<accession>A0A075LND2</accession>
<evidence type="ECO:0000256" key="5">
    <source>
        <dbReference type="ARBA" id="ARBA00013213"/>
    </source>
</evidence>
<evidence type="ECO:0000256" key="1">
    <source>
        <dbReference type="ARBA" id="ARBA00001920"/>
    </source>
</evidence>
<dbReference type="PIRSF" id="PIRSF000098">
    <property type="entry name" value="Homoser_dehydrog"/>
    <property type="match status" value="1"/>
</dbReference>
<keyword evidence="14 18" id="KW-0486">Methionine biosynthesis</keyword>
<dbReference type="EC" id="1.1.1.3" evidence="5 18"/>
<dbReference type="EMBL" id="CP008876">
    <property type="protein sequence ID" value="AIF68220.1"/>
    <property type="molecule type" value="Genomic_DNA"/>
</dbReference>
<dbReference type="Gene3D" id="3.30.360.10">
    <property type="entry name" value="Dihydrodipicolinate Reductase, domain 2"/>
    <property type="match status" value="1"/>
</dbReference>
<dbReference type="GO" id="GO:0009088">
    <property type="term" value="P:threonine biosynthetic process"/>
    <property type="evidence" value="ECO:0007669"/>
    <property type="project" value="UniProtKB-UniPathway"/>
</dbReference>